<accession>A0A4C1TVR3</accession>
<evidence type="ECO:0000313" key="2">
    <source>
        <dbReference type="EMBL" id="GBP18133.1"/>
    </source>
</evidence>
<feature type="region of interest" description="Disordered" evidence="1">
    <location>
        <begin position="86"/>
        <end position="128"/>
    </location>
</feature>
<organism evidence="2 3">
    <name type="scientific">Eumeta variegata</name>
    <name type="common">Bagworm moth</name>
    <name type="synonym">Eumeta japonica</name>
    <dbReference type="NCBI Taxonomy" id="151549"/>
    <lineage>
        <taxon>Eukaryota</taxon>
        <taxon>Metazoa</taxon>
        <taxon>Ecdysozoa</taxon>
        <taxon>Arthropoda</taxon>
        <taxon>Hexapoda</taxon>
        <taxon>Insecta</taxon>
        <taxon>Pterygota</taxon>
        <taxon>Neoptera</taxon>
        <taxon>Endopterygota</taxon>
        <taxon>Lepidoptera</taxon>
        <taxon>Glossata</taxon>
        <taxon>Ditrysia</taxon>
        <taxon>Tineoidea</taxon>
        <taxon>Psychidae</taxon>
        <taxon>Oiketicinae</taxon>
        <taxon>Eumeta</taxon>
    </lineage>
</organism>
<keyword evidence="3" id="KW-1185">Reference proteome</keyword>
<proteinExistence type="predicted"/>
<sequence length="166" mass="18365">MIYKVSVYVCRDGDKLLICSSTQAKVATASVEESRSVPAAVSGSADSFVRVDYGETLRLVFDIDPNISPGHDPVLMKWRHARPTEGRTTAVGGHRGESSGGWTAPGRLRRRGGPHRSKSTAISRAPRSHARHLLARRRFDLFAFFRDRSTHRPSAVESSEFTNMTI</sequence>
<name>A0A4C1TVR3_EUMVA</name>
<protein>
    <submittedName>
        <fullName evidence="2">Uncharacterized protein</fullName>
    </submittedName>
</protein>
<gene>
    <name evidence="2" type="ORF">EVAR_12914_1</name>
</gene>
<reference evidence="2 3" key="1">
    <citation type="journal article" date="2019" name="Commun. Biol.">
        <title>The bagworm genome reveals a unique fibroin gene that provides high tensile strength.</title>
        <authorList>
            <person name="Kono N."/>
            <person name="Nakamura H."/>
            <person name="Ohtoshi R."/>
            <person name="Tomita M."/>
            <person name="Numata K."/>
            <person name="Arakawa K."/>
        </authorList>
    </citation>
    <scope>NUCLEOTIDE SEQUENCE [LARGE SCALE GENOMIC DNA]</scope>
</reference>
<evidence type="ECO:0000313" key="3">
    <source>
        <dbReference type="Proteomes" id="UP000299102"/>
    </source>
</evidence>
<feature type="compositionally biased region" description="Basic residues" evidence="1">
    <location>
        <begin position="107"/>
        <end position="118"/>
    </location>
</feature>
<dbReference type="EMBL" id="BGZK01000093">
    <property type="protein sequence ID" value="GBP18133.1"/>
    <property type="molecule type" value="Genomic_DNA"/>
</dbReference>
<dbReference type="AlphaFoldDB" id="A0A4C1TVR3"/>
<evidence type="ECO:0000256" key="1">
    <source>
        <dbReference type="SAM" id="MobiDB-lite"/>
    </source>
</evidence>
<comment type="caution">
    <text evidence="2">The sequence shown here is derived from an EMBL/GenBank/DDBJ whole genome shotgun (WGS) entry which is preliminary data.</text>
</comment>
<dbReference type="Proteomes" id="UP000299102">
    <property type="component" value="Unassembled WGS sequence"/>
</dbReference>